<dbReference type="GO" id="GO:0015030">
    <property type="term" value="C:Cajal body"/>
    <property type="evidence" value="ECO:0007669"/>
    <property type="project" value="TreeGrafter"/>
</dbReference>
<dbReference type="InterPro" id="IPR033505">
    <property type="entry name" value="USPL1"/>
</dbReference>
<feature type="compositionally biased region" description="Polar residues" evidence="1">
    <location>
        <begin position="678"/>
        <end position="692"/>
    </location>
</feature>
<dbReference type="OMA" id="CEDEVTR"/>
<feature type="region of interest" description="Disordered" evidence="1">
    <location>
        <begin position="674"/>
        <end position="703"/>
    </location>
</feature>
<evidence type="ECO:0000313" key="4">
    <source>
        <dbReference type="Proteomes" id="UP000261620"/>
    </source>
</evidence>
<evidence type="ECO:0000256" key="1">
    <source>
        <dbReference type="SAM" id="MobiDB-lite"/>
    </source>
</evidence>
<dbReference type="PANTHER" id="PTHR15294">
    <property type="entry name" value="RETINOVIN-RELATED"/>
    <property type="match status" value="1"/>
</dbReference>
<dbReference type="GO" id="GO:0032183">
    <property type="term" value="F:SUMO binding"/>
    <property type="evidence" value="ECO:0007669"/>
    <property type="project" value="InterPro"/>
</dbReference>
<dbReference type="GO" id="GO:0030576">
    <property type="term" value="P:Cajal body organization"/>
    <property type="evidence" value="ECO:0007669"/>
    <property type="project" value="InterPro"/>
</dbReference>
<evidence type="ECO:0000259" key="2">
    <source>
        <dbReference type="PROSITE" id="PS50235"/>
    </source>
</evidence>
<proteinExistence type="predicted"/>
<dbReference type="STRING" id="94237.ENSMMOP00000014174"/>
<evidence type="ECO:0000313" key="3">
    <source>
        <dbReference type="Ensembl" id="ENSMMOP00000014174.1"/>
    </source>
</evidence>
<reference evidence="3" key="2">
    <citation type="submission" date="2025-09" db="UniProtKB">
        <authorList>
            <consortium name="Ensembl"/>
        </authorList>
    </citation>
    <scope>IDENTIFICATION</scope>
</reference>
<feature type="domain" description="USP" evidence="2">
    <location>
        <begin position="326"/>
        <end position="580"/>
    </location>
</feature>
<dbReference type="Proteomes" id="UP000261620">
    <property type="component" value="Unplaced"/>
</dbReference>
<keyword evidence="4" id="KW-1185">Reference proteome</keyword>
<dbReference type="AlphaFoldDB" id="A0A3Q3WXR4"/>
<dbReference type="InterPro" id="IPR028890">
    <property type="entry name" value="Peptidase_C98"/>
</dbReference>
<sequence length="877" mass="96685">MIGEDTDLEALASPLVGYLGKKRASSLEFCPWCTSKGLTSALRSYCINPQESITLCTNPQVGCLFPLVSRSLEDVLASLIPVEPTTGSKRKNALALEKEDLIKPANKRRRSSELDSLGPQITTDSLFSQVEHSDVSIVSNGKPGLPKTDGEKVNECQRDSPVAETTGWDSAQNEDDALDKEPEIAAFINGFAPTTCSVSAQHLQSSPEASLAADSVEPALSRHHGPLGVLEGEGDFRQVRSPPEALNIHCILDNNQSFITKEKINSTEINILSPQDNTQTVQMGHKSLAADVPTCKDIKDVQLETEDLSSITLLELAELVPVPHQLFWSNSNNLCWLDSMLVALVNCKALRKCKPKVDTQQSPVWQLIRGYDDVRMAIQFHQQLDGIMRVQDDVLQKAFADLQSLRMSAFKMLQPKLHCKLGQRETPVFALPLLLAMDTWAEPLFQSTFHWEFECSECKTATKERAMKTLPTCTNILPDWRPLQAVHLAPCNVLLIRLFNLRNGLPDNDVNNYCFTFKGKHYSITTVIQYNQQLKHFVTWICNTDGSWLEYDDLKHPECKTHEKLPVSGEEIHIVLWEVEEDKEPLICSPSKDDGNTVDAAAAVDTSIGSTTLLDTFEGLTHSDIITLTLVESATILPPPLQNSRWSFLLSKHPLRAVKEPGDGLGPARVTQAKLTLPTHSTPNPLRRQQTPEGLFPKPQLRAEESDGLPLKAAEMYDAFGVKNKWLPSTTEALRYKLIKKLKAKKKKLAKLNEMLRHQGAPGLRPDSTDLGSPNTVTSSTYDGSICDDMLLDLLSPATTASNLSPDSTGFLEMLASGQGAEHPGRGPGVVGTASQVNTCTNEPNTENFLDDFLSQAVAQRPTEMETEALSALDLFV</sequence>
<dbReference type="InterPro" id="IPR028889">
    <property type="entry name" value="USP"/>
</dbReference>
<dbReference type="GO" id="GO:0016926">
    <property type="term" value="P:protein desumoylation"/>
    <property type="evidence" value="ECO:0007669"/>
    <property type="project" value="TreeGrafter"/>
</dbReference>
<name>A0A3Q3WXR4_MOLML</name>
<dbReference type="PROSITE" id="PS50235">
    <property type="entry name" value="USP_3"/>
    <property type="match status" value="1"/>
</dbReference>
<dbReference type="PANTHER" id="PTHR15294:SF3">
    <property type="entry name" value="SUMO-SPECIFIC ISOPEPTIDASE USPL1"/>
    <property type="match status" value="1"/>
</dbReference>
<reference evidence="3" key="1">
    <citation type="submission" date="2025-08" db="UniProtKB">
        <authorList>
            <consortium name="Ensembl"/>
        </authorList>
    </citation>
    <scope>IDENTIFICATION</scope>
</reference>
<dbReference type="Ensembl" id="ENSMMOT00000014403.1">
    <property type="protein sequence ID" value="ENSMMOP00000014174.1"/>
    <property type="gene ID" value="ENSMMOG00000010852.1"/>
</dbReference>
<feature type="region of interest" description="Disordered" evidence="1">
    <location>
        <begin position="137"/>
        <end position="173"/>
    </location>
</feature>
<dbReference type="Pfam" id="PF15499">
    <property type="entry name" value="Peptidase_C98"/>
    <property type="match status" value="1"/>
</dbReference>
<accession>A0A3Q3WXR4</accession>
<organism evidence="3 4">
    <name type="scientific">Mola mola</name>
    <name type="common">Ocean sunfish</name>
    <name type="synonym">Tetraodon mola</name>
    <dbReference type="NCBI Taxonomy" id="94237"/>
    <lineage>
        <taxon>Eukaryota</taxon>
        <taxon>Metazoa</taxon>
        <taxon>Chordata</taxon>
        <taxon>Craniata</taxon>
        <taxon>Vertebrata</taxon>
        <taxon>Euteleostomi</taxon>
        <taxon>Actinopterygii</taxon>
        <taxon>Neopterygii</taxon>
        <taxon>Teleostei</taxon>
        <taxon>Neoteleostei</taxon>
        <taxon>Acanthomorphata</taxon>
        <taxon>Eupercaria</taxon>
        <taxon>Tetraodontiformes</taxon>
        <taxon>Molidae</taxon>
        <taxon>Mola</taxon>
    </lineage>
</organism>
<protein>
    <recommendedName>
        <fullName evidence="2">USP domain-containing protein</fullName>
    </recommendedName>
</protein>
<feature type="compositionally biased region" description="Basic and acidic residues" evidence="1">
    <location>
        <begin position="148"/>
        <end position="158"/>
    </location>
</feature>